<name>A0ABT5GFI0_9MICO</name>
<evidence type="ECO:0000256" key="1">
    <source>
        <dbReference type="SAM" id="MobiDB-lite"/>
    </source>
</evidence>
<feature type="domain" description="Glycosyl hydrolase family 13 catalytic" evidence="2">
    <location>
        <begin position="18"/>
        <end position="460"/>
    </location>
</feature>
<evidence type="ECO:0000259" key="2">
    <source>
        <dbReference type="SMART" id="SM00642"/>
    </source>
</evidence>
<gene>
    <name evidence="3" type="ORF">OO014_07115</name>
</gene>
<dbReference type="Gene3D" id="3.90.400.10">
    <property type="entry name" value="Oligo-1,6-glucosidase, Domain 2"/>
    <property type="match status" value="1"/>
</dbReference>
<dbReference type="Pfam" id="PF00128">
    <property type="entry name" value="Alpha-amylase"/>
    <property type="match status" value="2"/>
</dbReference>
<dbReference type="EMBL" id="JAPFQL010000023">
    <property type="protein sequence ID" value="MDC5697025.1"/>
    <property type="molecule type" value="Genomic_DNA"/>
</dbReference>
<dbReference type="InterPro" id="IPR017853">
    <property type="entry name" value="GH"/>
</dbReference>
<dbReference type="CDD" id="cd11334">
    <property type="entry name" value="AmyAc_TreS"/>
    <property type="match status" value="1"/>
</dbReference>
<dbReference type="Gene3D" id="2.60.40.1180">
    <property type="entry name" value="Golgi alpha-mannosidase II"/>
    <property type="match status" value="1"/>
</dbReference>
<accession>A0ABT5GFI0</accession>
<sequence>MRMSQTGDLWWKTAVVYCADVQTFYDSDSDGIGDLRGMTEQVEYLADLGITCLWLMPIYPTPSKDDGYDITDFYGVDRRLGTHGDFVELVRTARAHGIRVILDFVMNHTSDQHPWFKSARRSTDAPFRDWFVWSPTKPKTNPKDVVFPDKEDSIWELEPKTGEYYLHHFYKHQPDLNVTHPGVQEEIARTLGFWLELGVSGFRVDAVPFLFTPDRVPADHHHIRFDPKRYLADVRKYVTRRVGDALLLGEVNLPYKDQKTYFGGADGDGLNMQFDFAAMQALYLALAREDARPIEGALRRRPALDVTSQWANFVRNHDELTLDQLTDEERQEVFDAFGPEPGMQLFGRGLRRRLPSMLGGDGRRLRLVYSIMFSLPGTPVLFYGEEIGMAENLDVPGRLSVRTPMQWGDDPSGGFSDAPPRKLTRPMPDGLYSPERVNVANQRHDQDSLWWFIRNLIRLRRQYPQLGWSTVEVPRTKPRSVLAHLAKEEDGWTMLALHNLAPESALVDVSVGEVEPGSTLYDLLNDRSEHPVGKDGSVQIEVEGYGYRWLLLHRPGDRPPQ</sequence>
<evidence type="ECO:0000313" key="3">
    <source>
        <dbReference type="EMBL" id="MDC5697025.1"/>
    </source>
</evidence>
<dbReference type="SUPFAM" id="SSF51445">
    <property type="entry name" value="(Trans)glycosidases"/>
    <property type="match status" value="1"/>
</dbReference>
<evidence type="ECO:0000313" key="4">
    <source>
        <dbReference type="Proteomes" id="UP001150259"/>
    </source>
</evidence>
<dbReference type="PANTHER" id="PTHR10357:SF219">
    <property type="entry name" value="MALTOSE ALPHA-D-GLUCOSYLTRANSFERASE"/>
    <property type="match status" value="1"/>
</dbReference>
<dbReference type="InterPro" id="IPR006047">
    <property type="entry name" value="GH13_cat_dom"/>
</dbReference>
<dbReference type="Proteomes" id="UP001150259">
    <property type="component" value="Unassembled WGS sequence"/>
</dbReference>
<dbReference type="SMART" id="SM00642">
    <property type="entry name" value="Aamy"/>
    <property type="match status" value="1"/>
</dbReference>
<organism evidence="3 4">
    <name type="scientific">Intrasporangium calvum</name>
    <dbReference type="NCBI Taxonomy" id="53358"/>
    <lineage>
        <taxon>Bacteria</taxon>
        <taxon>Bacillati</taxon>
        <taxon>Actinomycetota</taxon>
        <taxon>Actinomycetes</taxon>
        <taxon>Micrococcales</taxon>
        <taxon>Intrasporangiaceae</taxon>
        <taxon>Intrasporangium</taxon>
    </lineage>
</organism>
<dbReference type="Gene3D" id="3.20.20.80">
    <property type="entry name" value="Glycosidases"/>
    <property type="match status" value="1"/>
</dbReference>
<keyword evidence="4" id="KW-1185">Reference proteome</keyword>
<reference evidence="3 4" key="1">
    <citation type="submission" date="2022-11" db="EMBL/GenBank/DDBJ databases">
        <title>Anaerobic phenanthrene biodegradation by a DNRA strain PheN6.</title>
        <authorList>
            <person name="Zhang Z."/>
        </authorList>
    </citation>
    <scope>NUCLEOTIDE SEQUENCE [LARGE SCALE GENOMIC DNA]</scope>
    <source>
        <strain evidence="3 4">PheN6</strain>
    </source>
</reference>
<dbReference type="InterPro" id="IPR013780">
    <property type="entry name" value="Glyco_hydro_b"/>
</dbReference>
<dbReference type="InterPro" id="IPR045857">
    <property type="entry name" value="O16G_dom_2"/>
</dbReference>
<protein>
    <submittedName>
        <fullName evidence="3">Alpha-amylase family protein</fullName>
    </submittedName>
</protein>
<feature type="region of interest" description="Disordered" evidence="1">
    <location>
        <begin position="404"/>
        <end position="423"/>
    </location>
</feature>
<comment type="caution">
    <text evidence="3">The sequence shown here is derived from an EMBL/GenBank/DDBJ whole genome shotgun (WGS) entry which is preliminary data.</text>
</comment>
<dbReference type="PANTHER" id="PTHR10357">
    <property type="entry name" value="ALPHA-AMYLASE FAMILY MEMBER"/>
    <property type="match status" value="1"/>
</dbReference>
<dbReference type="RefSeq" id="WP_272461599.1">
    <property type="nucleotide sequence ID" value="NZ_JAPFQL010000023.1"/>
</dbReference>
<proteinExistence type="predicted"/>